<reference evidence="6" key="1">
    <citation type="submission" date="2020-05" db="EMBL/GenBank/DDBJ databases">
        <title>Identification of trans-AT polyketide cluster in two marine bacteria, producers of a novel glutaramide-containing polyketide sesbanimide D and analogs.</title>
        <authorList>
            <person name="Kacar D."/>
            <person name="Rodriguez P."/>
            <person name="Canedo L."/>
            <person name="Gonzalez E."/>
            <person name="Galan B."/>
            <person name="De La Calle F."/>
            <person name="Garcia J.L."/>
        </authorList>
    </citation>
    <scope>NUCLEOTIDE SEQUENCE</scope>
    <source>
        <strain evidence="6">PHM038</strain>
    </source>
</reference>
<dbReference type="InterPro" id="IPR000182">
    <property type="entry name" value="GNAT_dom"/>
</dbReference>
<keyword evidence="3" id="KW-0547">Nucleotide-binding</keyword>
<dbReference type="InterPro" id="IPR016181">
    <property type="entry name" value="Acyl_CoA_acyltransferase"/>
</dbReference>
<dbReference type="SUPFAM" id="SSF52210">
    <property type="entry name" value="Succinyl-CoA synthetase domains"/>
    <property type="match status" value="2"/>
</dbReference>
<protein>
    <submittedName>
        <fullName evidence="6">Bifunctional acetate--CoA ligase family protein/GNAT family N-acetyltransferase</fullName>
    </submittedName>
</protein>
<organism evidence="6 7">
    <name type="scientific">Roseibium aggregatum</name>
    <dbReference type="NCBI Taxonomy" id="187304"/>
    <lineage>
        <taxon>Bacteria</taxon>
        <taxon>Pseudomonadati</taxon>
        <taxon>Pseudomonadota</taxon>
        <taxon>Alphaproteobacteria</taxon>
        <taxon>Hyphomicrobiales</taxon>
        <taxon>Stappiaceae</taxon>
        <taxon>Roseibium</taxon>
    </lineage>
</organism>
<dbReference type="EMBL" id="JABFCZ010000007">
    <property type="protein sequence ID" value="MBD1546173.1"/>
    <property type="molecule type" value="Genomic_DNA"/>
</dbReference>
<gene>
    <name evidence="6" type="ORF">HK439_07860</name>
</gene>
<evidence type="ECO:0000256" key="3">
    <source>
        <dbReference type="ARBA" id="ARBA00022741"/>
    </source>
</evidence>
<evidence type="ECO:0000256" key="1">
    <source>
        <dbReference type="ARBA" id="ARBA00022532"/>
    </source>
</evidence>
<dbReference type="GO" id="GO:0005524">
    <property type="term" value="F:ATP binding"/>
    <property type="evidence" value="ECO:0007669"/>
    <property type="project" value="UniProtKB-KW"/>
</dbReference>
<dbReference type="PANTHER" id="PTHR43334:SF1">
    <property type="entry name" value="3-HYDROXYPROPIONATE--COA LIGASE [ADP-FORMING]"/>
    <property type="match status" value="1"/>
</dbReference>
<dbReference type="InterPro" id="IPR016102">
    <property type="entry name" value="Succinyl-CoA_synth-like"/>
</dbReference>
<dbReference type="InterPro" id="IPR051538">
    <property type="entry name" value="Acyl-CoA_Synth/Transferase"/>
</dbReference>
<dbReference type="AlphaFoldDB" id="A0A926S4A6"/>
<dbReference type="PROSITE" id="PS51186">
    <property type="entry name" value="GNAT"/>
    <property type="match status" value="1"/>
</dbReference>
<keyword evidence="4" id="KW-0067">ATP-binding</keyword>
<dbReference type="Gene3D" id="3.40.50.261">
    <property type="entry name" value="Succinyl-CoA synthetase domains"/>
    <property type="match status" value="2"/>
</dbReference>
<dbReference type="Gene3D" id="3.30.470.20">
    <property type="entry name" value="ATP-grasp fold, B domain"/>
    <property type="match status" value="1"/>
</dbReference>
<keyword evidence="2 6" id="KW-0436">Ligase</keyword>
<dbReference type="Gene3D" id="3.30.1490.20">
    <property type="entry name" value="ATP-grasp fold, A domain"/>
    <property type="match status" value="1"/>
</dbReference>
<dbReference type="InterPro" id="IPR036291">
    <property type="entry name" value="NAD(P)-bd_dom_sf"/>
</dbReference>
<dbReference type="Pfam" id="PF00583">
    <property type="entry name" value="Acetyltransf_1"/>
    <property type="match status" value="1"/>
</dbReference>
<name>A0A926S4A6_9HYPH</name>
<dbReference type="Pfam" id="PF13607">
    <property type="entry name" value="Succ_CoA_lig"/>
    <property type="match status" value="1"/>
</dbReference>
<dbReference type="SMART" id="SM00881">
    <property type="entry name" value="CoA_binding"/>
    <property type="match status" value="1"/>
</dbReference>
<dbReference type="InterPro" id="IPR013815">
    <property type="entry name" value="ATP_grasp_subdomain_1"/>
</dbReference>
<comment type="caution">
    <text evidence="6">The sequence shown here is derived from an EMBL/GenBank/DDBJ whole genome shotgun (WGS) entry which is preliminary data.</text>
</comment>
<dbReference type="Pfam" id="PF13549">
    <property type="entry name" value="ATP-grasp_5"/>
    <property type="match status" value="1"/>
</dbReference>
<dbReference type="SUPFAM" id="SSF55729">
    <property type="entry name" value="Acyl-CoA N-acyltransferases (Nat)"/>
    <property type="match status" value="1"/>
</dbReference>
<sequence length="912" mass="97247">MTIRNLEGFFAPKSIAVIGPSRHDPAVTGHLLHALSAFAGKHSVHLIDLKAGDVPSEFSVAASVDDLAQGPDLAICLGASDDSPQLIAGLAARGTRAVLLLSPGFESWPEELLQRCREAARPTNLRMIGPGSLGVAVPALSLDTLLSAAKPLAGDVAFFARSGAVLNGTLSWAASHQTGFSGVVSLGARMDVDISDLIDYFAQDYRTRAILLHLENLSSPQKFISAARAAARSKPVIVIRSGRSLETVGTGRTHAGRLADPDLVYEAVFRRAGLLRVNDLDEMFEAVETLSRIRVPTCESLAVVANGRSLAALASDRLADLGAGLARLEPETVAAIAPFCRPARNPEGTIGARGKIVLKEDLPAADLKFAVSRILQDKGVDGLLTLHAGTAFTSLEDIGKAIAETADENRKHTGRRKALVTGLIGGDSTTRGPLDAAGIPCYSSPAEAVRSIMHLARDARARDFLMAVPPSMPADFTPDKAAARRIVDKALAENRSWLSPVEVAAVMAAYQIPLIGTELAGSAQEAEEIAKHFFRSARHCVVKLISPDLPFKSQIDGVRLGLESPQAVAAAAQQLLDQTRAMFPAANITGVSVHPMLEDRNGLELFLGLANTPVFGPVIVFGQGGTVVEDSGDVSLELPPLDLKLADALIGRIRISRLLGGTRARPSLDRAAIALTLVKLSQICVDIPEILELDINPLVARQGGVLALDARVTLGAPAEHRGRLGQSRLSIAPYPSEWEQTLSLRDGRKVFVRPIRPDDEDLLKAFFETVSPEDLRLRFFAPVRDFSHRFLAQLTQLDYARAMAFAAIDPETGNLLGAVRLHTDPDHQTGEYAVIVRSDLKGIGLGWALMQLIIRYAKADGIGTIKGEVLKENTSMLAMCEKLGFSVRTSRDDPGIADVTLPVAGLDADLDG</sequence>
<dbReference type="Gene3D" id="3.40.50.720">
    <property type="entry name" value="NAD(P)-binding Rossmann-like Domain"/>
    <property type="match status" value="1"/>
</dbReference>
<evidence type="ECO:0000256" key="4">
    <source>
        <dbReference type="ARBA" id="ARBA00022840"/>
    </source>
</evidence>
<evidence type="ECO:0000256" key="2">
    <source>
        <dbReference type="ARBA" id="ARBA00022598"/>
    </source>
</evidence>
<proteinExistence type="predicted"/>
<dbReference type="InterPro" id="IPR003781">
    <property type="entry name" value="CoA-bd"/>
</dbReference>
<dbReference type="GO" id="GO:0006099">
    <property type="term" value="P:tricarboxylic acid cycle"/>
    <property type="evidence" value="ECO:0007669"/>
    <property type="project" value="UniProtKB-KW"/>
</dbReference>
<dbReference type="RefSeq" id="WP_190290842.1">
    <property type="nucleotide sequence ID" value="NZ_JABFCZ010000007.1"/>
</dbReference>
<dbReference type="SUPFAM" id="SSF56059">
    <property type="entry name" value="Glutathione synthetase ATP-binding domain-like"/>
    <property type="match status" value="1"/>
</dbReference>
<dbReference type="SUPFAM" id="SSF51735">
    <property type="entry name" value="NAD(P)-binding Rossmann-fold domains"/>
    <property type="match status" value="1"/>
</dbReference>
<keyword evidence="1" id="KW-0816">Tricarboxylic acid cycle</keyword>
<dbReference type="InterPro" id="IPR032875">
    <property type="entry name" value="Succ_CoA_lig_flav_dom"/>
</dbReference>
<evidence type="ECO:0000259" key="5">
    <source>
        <dbReference type="PROSITE" id="PS51186"/>
    </source>
</evidence>
<dbReference type="GO" id="GO:0016747">
    <property type="term" value="F:acyltransferase activity, transferring groups other than amino-acyl groups"/>
    <property type="evidence" value="ECO:0007669"/>
    <property type="project" value="InterPro"/>
</dbReference>
<evidence type="ECO:0000313" key="7">
    <source>
        <dbReference type="Proteomes" id="UP000598467"/>
    </source>
</evidence>
<dbReference type="PANTHER" id="PTHR43334">
    <property type="entry name" value="ACETATE--COA LIGASE [ADP-FORMING]"/>
    <property type="match status" value="1"/>
</dbReference>
<accession>A0A926S4A6</accession>
<evidence type="ECO:0000313" key="6">
    <source>
        <dbReference type="EMBL" id="MBD1546173.1"/>
    </source>
</evidence>
<dbReference type="Proteomes" id="UP000598467">
    <property type="component" value="Unassembled WGS sequence"/>
</dbReference>
<dbReference type="GO" id="GO:0016874">
    <property type="term" value="F:ligase activity"/>
    <property type="evidence" value="ECO:0007669"/>
    <property type="project" value="UniProtKB-KW"/>
</dbReference>
<dbReference type="Pfam" id="PF13380">
    <property type="entry name" value="CoA_binding_2"/>
    <property type="match status" value="1"/>
</dbReference>
<feature type="domain" description="N-acetyltransferase" evidence="5">
    <location>
        <begin position="750"/>
        <end position="902"/>
    </location>
</feature>
<dbReference type="Gene3D" id="3.40.630.30">
    <property type="match status" value="1"/>
</dbReference>